<dbReference type="Proteomes" id="UP000062645">
    <property type="component" value="Chromosome"/>
</dbReference>
<protein>
    <submittedName>
        <fullName evidence="1">Uncharacterized protein</fullName>
    </submittedName>
</protein>
<dbReference type="KEGG" id="npz:ACX27_04280"/>
<accession>A0A0M4SUY1</accession>
<gene>
    <name evidence="1" type="ORF">ACX27_04280</name>
</gene>
<dbReference type="STRING" id="224013.ACX27_04280"/>
<dbReference type="AlphaFoldDB" id="A0A0M4SUY1"/>
<dbReference type="RefSeq" id="WP_062288902.1">
    <property type="nucleotide sequence ID" value="NZ_CP012036.1"/>
</dbReference>
<reference evidence="2" key="1">
    <citation type="submission" date="2015-07" db="EMBL/GenBank/DDBJ databases">
        <title>Genome Of Nitrogen-Fixing Cyanobacterium Nostoc piscinale CENA21 From Solimoes/Amazon River Floodplain Sediments And Comparative Genomics To Uncover Biosynthetic Natural Products Potential.</title>
        <authorList>
            <person name="Leao T.F."/>
            <person name="Leao P.N."/>
            <person name="Guimaraes P.I."/>
            <person name="de Melo A.G.C."/>
            <person name="Ramos R.T.J."/>
            <person name="Silva A."/>
            <person name="Fiore M.F."/>
            <person name="Schneider M.P.C."/>
        </authorList>
    </citation>
    <scope>NUCLEOTIDE SEQUENCE [LARGE SCALE GENOMIC DNA]</scope>
    <source>
        <strain evidence="2">CENA21</strain>
    </source>
</reference>
<evidence type="ECO:0000313" key="1">
    <source>
        <dbReference type="EMBL" id="ALF52246.1"/>
    </source>
</evidence>
<organism evidence="1 2">
    <name type="scientific">Nostoc piscinale CENA21</name>
    <dbReference type="NCBI Taxonomy" id="224013"/>
    <lineage>
        <taxon>Bacteria</taxon>
        <taxon>Bacillati</taxon>
        <taxon>Cyanobacteriota</taxon>
        <taxon>Cyanophyceae</taxon>
        <taxon>Nostocales</taxon>
        <taxon>Nostocaceae</taxon>
        <taxon>Nostoc</taxon>
    </lineage>
</organism>
<proteinExistence type="predicted"/>
<keyword evidence="2" id="KW-1185">Reference proteome</keyword>
<sequence length="74" mass="8901">MNVIETQKRILAVQQNIELQKVNSEILDCKKLLLQEHYVPEYYQHRLSLLEQEKLDLLEHHKTQFLVLNTQAFL</sequence>
<name>A0A0M4SUY1_9NOSO</name>
<reference evidence="1 2" key="2">
    <citation type="journal article" date="2016" name="Genome Announc.">
        <title>Draft Genome Sequence of the N2-Fixing Cyanobacterium Nostoc piscinale CENA21, Isolated from the Brazilian Amazon Floodplain.</title>
        <authorList>
            <person name="Leao T."/>
            <person name="Guimaraes P.I."/>
            <person name="de Melo A.G."/>
            <person name="Ramos R.T."/>
            <person name="Leao P.N."/>
            <person name="Silva A."/>
            <person name="Fiore M.F."/>
            <person name="Schneider M.P."/>
        </authorList>
    </citation>
    <scope>NUCLEOTIDE SEQUENCE [LARGE SCALE GENOMIC DNA]</scope>
    <source>
        <strain evidence="1 2">CENA21</strain>
    </source>
</reference>
<evidence type="ECO:0000313" key="2">
    <source>
        <dbReference type="Proteomes" id="UP000062645"/>
    </source>
</evidence>
<dbReference type="PATRIC" id="fig|224013.5.peg.1027"/>
<dbReference type="EMBL" id="CP012036">
    <property type="protein sequence ID" value="ALF52246.1"/>
    <property type="molecule type" value="Genomic_DNA"/>
</dbReference>